<dbReference type="InterPro" id="IPR008984">
    <property type="entry name" value="SMAD_FHA_dom_sf"/>
</dbReference>
<keyword evidence="3" id="KW-1185">Reference proteome</keyword>
<proteinExistence type="predicted"/>
<dbReference type="PROSITE" id="PS50006">
    <property type="entry name" value="FHA_DOMAIN"/>
    <property type="match status" value="1"/>
</dbReference>
<feature type="domain" description="FHA" evidence="1">
    <location>
        <begin position="341"/>
        <end position="390"/>
    </location>
</feature>
<accession>A0A127F9Q3</accession>
<dbReference type="Gene3D" id="2.60.200.20">
    <property type="match status" value="1"/>
</dbReference>
<reference evidence="2 3" key="1">
    <citation type="submission" date="2015-06" db="EMBL/GenBank/DDBJ databases">
        <title>A Comprehensive Approach to Explore the Metabolic and Phylogenetic Diversity of Bacterial Steroid Degradation in the Environment: Testosterone as an Example.</title>
        <authorList>
            <person name="Yang F.-C."/>
            <person name="Chen Y.-L."/>
            <person name="Yu C.-P."/>
            <person name="Tang S.-L."/>
            <person name="Wang P.-H."/>
            <person name="Ismail W."/>
            <person name="Wang C.-H."/>
            <person name="Yang C.-Y."/>
            <person name="Chiang Y.-R."/>
        </authorList>
    </citation>
    <scope>NUCLEOTIDE SEQUENCE [LARGE SCALE GENOMIC DNA]</scope>
    <source>
        <strain evidence="2 3">DSM 18526</strain>
    </source>
</reference>
<evidence type="ECO:0000313" key="2">
    <source>
        <dbReference type="EMBL" id="AMN47143.1"/>
    </source>
</evidence>
<dbReference type="EMBL" id="CP011971">
    <property type="protein sequence ID" value="AMN47143.1"/>
    <property type="molecule type" value="Genomic_DNA"/>
</dbReference>
<dbReference type="AlphaFoldDB" id="A0A127F9Q3"/>
<dbReference type="Proteomes" id="UP000070250">
    <property type="component" value="Chromosome"/>
</dbReference>
<dbReference type="InterPro" id="IPR027417">
    <property type="entry name" value="P-loop_NTPase"/>
</dbReference>
<evidence type="ECO:0000313" key="3">
    <source>
        <dbReference type="Proteomes" id="UP000070250"/>
    </source>
</evidence>
<dbReference type="SUPFAM" id="SSF49879">
    <property type="entry name" value="SMAD/FHA domain"/>
    <property type="match status" value="1"/>
</dbReference>
<gene>
    <name evidence="2" type="ORF">ACG33_08535</name>
</gene>
<dbReference type="Pfam" id="PF00498">
    <property type="entry name" value="FHA"/>
    <property type="match status" value="1"/>
</dbReference>
<evidence type="ECO:0000259" key="1">
    <source>
        <dbReference type="PROSITE" id="PS50006"/>
    </source>
</evidence>
<dbReference type="RefSeq" id="WP_066920370.1">
    <property type="nucleotide sequence ID" value="NZ_CP011971.1"/>
</dbReference>
<dbReference type="OrthoDB" id="6189127at2"/>
<sequence length="456" mass="49576">MSETLGSPSSDHSGHDFGLVAEPFADTAEEAFFFPADQHLRALEFMGHTLWTRARLGVVTAEHGCGKSYLIRRLLKSLDERIIAAAVQHEHNGPREFLLDILRQFGFALDDDDKSDRRRLLERFITHHADNGRLCLLIIENPQAMHPSVLEELRFLAALEADGARAALKILLLGQPSLNLVLGSPRMAQLVDASVSRFALGLLSEDQTAAYVAHRLRAAGAADADALMPHTLMPQIHACSGGVPARINRISERSLAWAASRSQTQVTAAALDAAIEELGWQHRRRLSEAPAAGAIEAEVLPGRLLVSADWAAAAPMASVAKLLITMQGISSQEVVLGADRLLIGRGEDADIRIDSVFVSRYHALIVRDKGQDLLLDLGSTNGLLVNSRRILRRVLRHRDLIQVGPARVIYHNERAAVEADLDPGETVCFARPGFPLAAGEDCDTSLLAFGRLDSSG</sequence>
<dbReference type="SMART" id="SM00240">
    <property type="entry name" value="FHA"/>
    <property type="match status" value="1"/>
</dbReference>
<name>A0A127F9Q3_STEDE</name>
<dbReference type="STRING" id="465721.ACG33_08535"/>
<dbReference type="InterPro" id="IPR000253">
    <property type="entry name" value="FHA_dom"/>
</dbReference>
<dbReference type="Pfam" id="PF13401">
    <property type="entry name" value="AAA_22"/>
    <property type="match status" value="1"/>
</dbReference>
<dbReference type="GO" id="GO:0016887">
    <property type="term" value="F:ATP hydrolysis activity"/>
    <property type="evidence" value="ECO:0007669"/>
    <property type="project" value="InterPro"/>
</dbReference>
<dbReference type="InterPro" id="IPR052026">
    <property type="entry name" value="ExeA_AAA_ATPase_DNA-bind"/>
</dbReference>
<protein>
    <recommendedName>
        <fullName evidence="1">FHA domain-containing protein</fullName>
    </recommendedName>
</protein>
<dbReference type="SUPFAM" id="SSF52540">
    <property type="entry name" value="P-loop containing nucleoside triphosphate hydrolases"/>
    <property type="match status" value="1"/>
</dbReference>
<dbReference type="PANTHER" id="PTHR35894:SF1">
    <property type="entry name" value="PHOSPHORIBULOKINASE _ URIDINE KINASE FAMILY"/>
    <property type="match status" value="1"/>
</dbReference>
<dbReference type="Gene3D" id="3.40.50.300">
    <property type="entry name" value="P-loop containing nucleotide triphosphate hydrolases"/>
    <property type="match status" value="1"/>
</dbReference>
<dbReference type="CDD" id="cd00060">
    <property type="entry name" value="FHA"/>
    <property type="match status" value="1"/>
</dbReference>
<dbReference type="PANTHER" id="PTHR35894">
    <property type="entry name" value="GENERAL SECRETION PATHWAY PROTEIN A-RELATED"/>
    <property type="match status" value="1"/>
</dbReference>
<organism evidence="2 3">
    <name type="scientific">Steroidobacter denitrificans</name>
    <dbReference type="NCBI Taxonomy" id="465721"/>
    <lineage>
        <taxon>Bacteria</taxon>
        <taxon>Pseudomonadati</taxon>
        <taxon>Pseudomonadota</taxon>
        <taxon>Gammaproteobacteria</taxon>
        <taxon>Steroidobacterales</taxon>
        <taxon>Steroidobacteraceae</taxon>
        <taxon>Steroidobacter</taxon>
    </lineage>
</organism>
<dbReference type="KEGG" id="sdf:ACG33_08535"/>
<dbReference type="InterPro" id="IPR049945">
    <property type="entry name" value="AAA_22"/>
</dbReference>